<accession>A0A0G3HCY6</accession>
<dbReference type="STRING" id="136857.CTEST_08035"/>
<reference evidence="2" key="2">
    <citation type="submission" date="2015-05" db="EMBL/GenBank/DDBJ databases">
        <title>Complete genome sequence of Corynebacterium testudinoris DSM 44614, recovered from necrotic lesions in the mouth of a tortoise.</title>
        <authorList>
            <person name="Ruckert C."/>
            <person name="Albersmeier A."/>
            <person name="Winkler A."/>
            <person name="Tauch A."/>
        </authorList>
    </citation>
    <scope>NUCLEOTIDE SEQUENCE [LARGE SCALE GENOMIC DNA]</scope>
    <source>
        <strain evidence="2">DSM 44614</strain>
    </source>
</reference>
<dbReference type="EMBL" id="CP011545">
    <property type="protein sequence ID" value="AKK09037.1"/>
    <property type="molecule type" value="Genomic_DNA"/>
</dbReference>
<protein>
    <recommendedName>
        <fullName evidence="3">DUF559 domain-containing protein</fullName>
    </recommendedName>
</protein>
<evidence type="ECO:0008006" key="3">
    <source>
        <dbReference type="Google" id="ProtNLM"/>
    </source>
</evidence>
<proteinExistence type="predicted"/>
<gene>
    <name evidence="1" type="ORF">CTEST_08035</name>
</gene>
<evidence type="ECO:0000313" key="1">
    <source>
        <dbReference type="EMBL" id="AKK09037.1"/>
    </source>
</evidence>
<dbReference type="PATRIC" id="fig|136857.5.peg.1597"/>
<dbReference type="RefSeq" id="WP_052844331.1">
    <property type="nucleotide sequence ID" value="NZ_CP011545.1"/>
</dbReference>
<name>A0A0G3HCY6_9CORY</name>
<evidence type="ECO:0000313" key="2">
    <source>
        <dbReference type="Proteomes" id="UP000035540"/>
    </source>
</evidence>
<reference evidence="1 2" key="1">
    <citation type="journal article" date="2015" name="Genome Announc.">
        <title>Complete Genome Sequence of the Type Strain Corynebacterium testudinoris DSM 44614, Recovered from Necrotic Lesions in the Mouth of a Tortoise.</title>
        <authorList>
            <person name="Ruckert C."/>
            <person name="Kriete M."/>
            <person name="Jaenicke S."/>
            <person name="Winkler A."/>
            <person name="Tauch A."/>
        </authorList>
    </citation>
    <scope>NUCLEOTIDE SEQUENCE [LARGE SCALE GENOMIC DNA]</scope>
    <source>
        <strain evidence="1 2">DSM 44614</strain>
    </source>
</reference>
<dbReference type="Proteomes" id="UP000035540">
    <property type="component" value="Chromosome"/>
</dbReference>
<dbReference type="AlphaFoldDB" id="A0A0G3HCY6"/>
<organism evidence="1 2">
    <name type="scientific">Corynebacterium testudinoris</name>
    <dbReference type="NCBI Taxonomy" id="136857"/>
    <lineage>
        <taxon>Bacteria</taxon>
        <taxon>Bacillati</taxon>
        <taxon>Actinomycetota</taxon>
        <taxon>Actinomycetes</taxon>
        <taxon>Mycobacteriales</taxon>
        <taxon>Corynebacteriaceae</taxon>
        <taxon>Corynebacterium</taxon>
    </lineage>
</organism>
<sequence>MRDWRQEIEFIKLRSARAGTPKFTRELAQGKMIALCPEIAVHREAFEGFTWWDREAIRAFAVGLGARKAVVVGKSAARLHGLPVLGRNAPVELCLPGTPRAPQRAQWPRGVVYRYTQLWDEHIVEEAGVRVTRLIRTAADLARFEGIADGILAFDAILRMDQMTKPAARQYLDGLGRMKFGARAIRALELADAKAESPAESWARAQILLASLPEVTSVEVQPQLLGGRYRGDLLVNGRLVVETDGEQKYDGVTTGVEPREQMRKDRERDRALTNAGIPRLHVTWADLASREGEHSRFIGMLRRALT</sequence>
<keyword evidence="2" id="KW-1185">Reference proteome</keyword>
<dbReference type="KEGG" id="cted:CTEST_08035"/>